<dbReference type="Proteomes" id="UP000009058">
    <property type="component" value="Chromosome 1"/>
</dbReference>
<feature type="region of interest" description="Disordered" evidence="1">
    <location>
        <begin position="185"/>
        <end position="249"/>
    </location>
</feature>
<reference key="2">
    <citation type="submission" date="2011-05" db="EMBL/GenBank/DDBJ databases">
        <title>The Genome Sequence of Magnaporthe oryzae 70-15.</title>
        <authorList>
            <consortium name="The Broad Institute Genome Sequencing Platform"/>
            <person name="Ma L.-J."/>
            <person name="Dead R."/>
            <person name="Young S.K."/>
            <person name="Zeng Q."/>
            <person name="Gargeya S."/>
            <person name="Fitzgerald M."/>
            <person name="Haas B."/>
            <person name="Abouelleil A."/>
            <person name="Alvarado L."/>
            <person name="Arachchi H.M."/>
            <person name="Berlin A."/>
            <person name="Brown A."/>
            <person name="Chapman S.B."/>
            <person name="Chen Z."/>
            <person name="Dunbar C."/>
            <person name="Freedman E."/>
            <person name="Gearin G."/>
            <person name="Gellesch M."/>
            <person name="Goldberg J."/>
            <person name="Griggs A."/>
            <person name="Gujja S."/>
            <person name="Heiman D."/>
            <person name="Howarth C."/>
            <person name="Larson L."/>
            <person name="Lui A."/>
            <person name="MacDonald P.J.P."/>
            <person name="Mehta T."/>
            <person name="Montmayeur A."/>
            <person name="Murphy C."/>
            <person name="Neiman D."/>
            <person name="Pearson M."/>
            <person name="Priest M."/>
            <person name="Roberts A."/>
            <person name="Saif S."/>
            <person name="Shea T."/>
            <person name="Shenoy N."/>
            <person name="Sisk P."/>
            <person name="Stolte C."/>
            <person name="Sykes S."/>
            <person name="Yandava C."/>
            <person name="Wortman J."/>
            <person name="Nusbaum C."/>
            <person name="Birren B."/>
        </authorList>
    </citation>
    <scope>NUCLEOTIDE SEQUENCE</scope>
    <source>
        <strain>70-15</strain>
    </source>
</reference>
<dbReference type="RefSeq" id="XP_003708801.1">
    <property type="nucleotide sequence ID" value="XM_003708753.1"/>
</dbReference>
<protein>
    <submittedName>
        <fullName evidence="2">Uncharacterized protein</fullName>
    </submittedName>
</protein>
<accession>G4MMV9</accession>
<feature type="compositionally biased region" description="Basic and acidic residues" evidence="1">
    <location>
        <begin position="224"/>
        <end position="235"/>
    </location>
</feature>
<feature type="region of interest" description="Disordered" evidence="1">
    <location>
        <begin position="468"/>
        <end position="578"/>
    </location>
</feature>
<dbReference type="VEuPathDB" id="FungiDB:MGG_02047"/>
<dbReference type="STRING" id="242507.G4MMV9"/>
<dbReference type="OMA" id="AWIETSP"/>
<sequence>MDNHRSHQPLTEDNLIKLKEQIPLLPRERLNKAKRRVHHLIRWLENQSRNVGILFAVRAQINNDDYGCRDHHYRDLVYKGNGKPDLDDPKFWEDQLRSLQKYKPVVRIKEAKGRVRDALTGITKLGGEGLQVLENEEIYLGEGQALLYRLKNGGSTPNLKSPSFWEAKAKHLTWLWSTLEREKHQPSKLPSPEPLYQPPPSTVSSGPLSEMLSWPAPGPSLPRDLPRSRPWREPSSETSSNFSSETPPPHRAPYHKFVWKSRTDAFQAWIETSPESGMPSPSPPPSNHLSFYGEDFPLGSMIMIWQNPDLQKLVDAEKRNRAKWSVYHLLSGLQNHCGESGRNVVEEVDDIYIDERGAHRRGNRVTPVPTDDIMETIHPPDEMGFSRVQYDAMTPEQRQEIYRKKAKMPRDQWLLARKEAREKEIEMYKEDQRRREKEQRMIIDDLTYWEEKEAYLAEKYASLIGAERKPGDDELPDATPSRVSNRKRRHPDGDADQVNSRAATRRKLQQPNSTITPALTRPTARASKLRERRTTTIAASVMGSFYDEGVRRSARIARPPRNHTLHDRSSSSTRGTRK</sequence>
<dbReference type="EMBL" id="CM001231">
    <property type="protein sequence ID" value="EHA56189.1"/>
    <property type="molecule type" value="Genomic_DNA"/>
</dbReference>
<evidence type="ECO:0000313" key="3">
    <source>
        <dbReference type="Proteomes" id="UP000009058"/>
    </source>
</evidence>
<evidence type="ECO:0000256" key="1">
    <source>
        <dbReference type="SAM" id="MobiDB-lite"/>
    </source>
</evidence>
<feature type="compositionally biased region" description="Basic residues" evidence="1">
    <location>
        <begin position="552"/>
        <end position="563"/>
    </location>
</feature>
<dbReference type="OrthoDB" id="5153662at2759"/>
<reference evidence="2 3" key="1">
    <citation type="journal article" date="2005" name="Nature">
        <title>The genome sequence of the rice blast fungus Magnaporthe grisea.</title>
        <authorList>
            <person name="Dean R.A."/>
            <person name="Talbot N.J."/>
            <person name="Ebbole D.J."/>
            <person name="Farman M.L."/>
            <person name="Mitchell T.K."/>
            <person name="Orbach M.J."/>
            <person name="Thon M."/>
            <person name="Kulkarni R."/>
            <person name="Xu J.R."/>
            <person name="Pan H."/>
            <person name="Read N.D."/>
            <person name="Lee Y.H."/>
            <person name="Carbone I."/>
            <person name="Brown D."/>
            <person name="Oh Y.Y."/>
            <person name="Donofrio N."/>
            <person name="Jeong J.S."/>
            <person name="Soanes D.M."/>
            <person name="Djonovic S."/>
            <person name="Kolomiets E."/>
            <person name="Rehmeyer C."/>
            <person name="Li W."/>
            <person name="Harding M."/>
            <person name="Kim S."/>
            <person name="Lebrun M.H."/>
            <person name="Bohnert H."/>
            <person name="Coughlan S."/>
            <person name="Butler J."/>
            <person name="Calvo S."/>
            <person name="Ma L.J."/>
            <person name="Nicol R."/>
            <person name="Purcell S."/>
            <person name="Nusbaum C."/>
            <person name="Galagan J.E."/>
            <person name="Birren B.W."/>
        </authorList>
    </citation>
    <scope>NUCLEOTIDE SEQUENCE [LARGE SCALE GENOMIC DNA]</scope>
    <source>
        <strain evidence="3">70-15 / ATCC MYA-4617 / FGSC 8958</strain>
    </source>
</reference>
<feature type="compositionally biased region" description="Low complexity" evidence="1">
    <location>
        <begin position="236"/>
        <end position="245"/>
    </location>
</feature>
<proteinExistence type="predicted"/>
<organism evidence="2 3">
    <name type="scientific">Pyricularia oryzae (strain 70-15 / ATCC MYA-4617 / FGSC 8958)</name>
    <name type="common">Rice blast fungus</name>
    <name type="synonym">Magnaporthe oryzae</name>
    <dbReference type="NCBI Taxonomy" id="242507"/>
    <lineage>
        <taxon>Eukaryota</taxon>
        <taxon>Fungi</taxon>
        <taxon>Dikarya</taxon>
        <taxon>Ascomycota</taxon>
        <taxon>Pezizomycotina</taxon>
        <taxon>Sordariomycetes</taxon>
        <taxon>Sordariomycetidae</taxon>
        <taxon>Magnaporthales</taxon>
        <taxon>Pyriculariaceae</taxon>
        <taxon>Pyricularia</taxon>
    </lineage>
</organism>
<feature type="compositionally biased region" description="Pro residues" evidence="1">
    <location>
        <begin position="189"/>
        <end position="201"/>
    </location>
</feature>
<dbReference type="GeneID" id="2681324"/>
<dbReference type="eggNOG" id="ENOG502T6BD">
    <property type="taxonomic scope" value="Eukaryota"/>
</dbReference>
<dbReference type="KEGG" id="mgr:MGG_02047"/>
<dbReference type="HOGENOM" id="CLU_471782_0_0_1"/>
<evidence type="ECO:0000313" key="2">
    <source>
        <dbReference type="EMBL" id="EHA56189.1"/>
    </source>
</evidence>
<dbReference type="InParanoid" id="G4MMV9"/>
<gene>
    <name evidence="2" type="ORF">MGG_02047</name>
</gene>
<keyword evidence="3" id="KW-1185">Reference proteome</keyword>
<dbReference type="AlphaFoldDB" id="G4MMV9"/>
<name>G4MMV9_PYRO7</name>